<dbReference type="PANTHER" id="PTHR12835:SF5">
    <property type="entry name" value="BIOTIN--PROTEIN LIGASE"/>
    <property type="match status" value="1"/>
</dbReference>
<dbReference type="Pfam" id="PF02237">
    <property type="entry name" value="BPL_C"/>
    <property type="match status" value="1"/>
</dbReference>
<accession>A0A9D1YTY6</accession>
<dbReference type="InterPro" id="IPR003142">
    <property type="entry name" value="BPL_C"/>
</dbReference>
<dbReference type="Gene3D" id="2.30.30.100">
    <property type="match status" value="1"/>
</dbReference>
<evidence type="ECO:0000313" key="6">
    <source>
        <dbReference type="Proteomes" id="UP000824005"/>
    </source>
</evidence>
<sequence>MQFPRASALADVHFAVETGSTFELVDHTAPDWTCWTTLNQTAGRARVDRRWETPPGQALATCLVVRPSSGHSWMPLVTGLALARTIDELVEATPAIKWPNDVMIDGRKISGILCELRGDVIVVGFGVNLVQRAEVLLETATSLRQEGGTGEAESLADAVLAGVVQRLRLLVPRLGTEALLQEVSEACSTLGQRVRAEMPDGTRIVGAAARLDADGGLVIATDAGERSVTAGDIVHLRPERTGPGK</sequence>
<dbReference type="CDD" id="cd16442">
    <property type="entry name" value="BPL"/>
    <property type="match status" value="1"/>
</dbReference>
<dbReference type="InterPro" id="IPR045864">
    <property type="entry name" value="aa-tRNA-synth_II/BPL/LPL"/>
</dbReference>
<evidence type="ECO:0000313" key="5">
    <source>
        <dbReference type="EMBL" id="HIY65278.1"/>
    </source>
</evidence>
<organism evidence="5 6">
    <name type="scientific">Candidatus Agrococcus pullicola</name>
    <dbReference type="NCBI Taxonomy" id="2838429"/>
    <lineage>
        <taxon>Bacteria</taxon>
        <taxon>Bacillati</taxon>
        <taxon>Actinomycetota</taxon>
        <taxon>Actinomycetes</taxon>
        <taxon>Micrococcales</taxon>
        <taxon>Microbacteriaceae</taxon>
        <taxon>Agrococcus</taxon>
    </lineage>
</organism>
<proteinExistence type="predicted"/>
<evidence type="ECO:0000256" key="3">
    <source>
        <dbReference type="ARBA" id="ARBA00024227"/>
    </source>
</evidence>
<evidence type="ECO:0000259" key="4">
    <source>
        <dbReference type="PROSITE" id="PS51733"/>
    </source>
</evidence>
<dbReference type="EC" id="6.3.4.15" evidence="3"/>
<dbReference type="SUPFAM" id="SSF55681">
    <property type="entry name" value="Class II aaRS and biotin synthetases"/>
    <property type="match status" value="1"/>
</dbReference>
<dbReference type="EMBL" id="DXDC01000098">
    <property type="protein sequence ID" value="HIY65278.1"/>
    <property type="molecule type" value="Genomic_DNA"/>
</dbReference>
<protein>
    <recommendedName>
        <fullName evidence="3">biotin--[biotin carboxyl-carrier protein] ligase</fullName>
        <ecNumber evidence="3">6.3.4.15</ecNumber>
    </recommendedName>
</protein>
<dbReference type="AlphaFoldDB" id="A0A9D1YTY6"/>
<dbReference type="Pfam" id="PF03099">
    <property type="entry name" value="BPL_LplA_LipB"/>
    <property type="match status" value="1"/>
</dbReference>
<dbReference type="InterPro" id="IPR004143">
    <property type="entry name" value="BPL_LPL_catalytic"/>
</dbReference>
<evidence type="ECO:0000256" key="1">
    <source>
        <dbReference type="ARBA" id="ARBA00022598"/>
    </source>
</evidence>
<reference evidence="5" key="1">
    <citation type="journal article" date="2021" name="PeerJ">
        <title>Extensive microbial diversity within the chicken gut microbiome revealed by metagenomics and culture.</title>
        <authorList>
            <person name="Gilroy R."/>
            <person name="Ravi A."/>
            <person name="Getino M."/>
            <person name="Pursley I."/>
            <person name="Horton D.L."/>
            <person name="Alikhan N.F."/>
            <person name="Baker D."/>
            <person name="Gharbi K."/>
            <person name="Hall N."/>
            <person name="Watson M."/>
            <person name="Adriaenssens E.M."/>
            <person name="Foster-Nyarko E."/>
            <person name="Jarju S."/>
            <person name="Secka A."/>
            <person name="Antonio M."/>
            <person name="Oren A."/>
            <person name="Chaudhuri R.R."/>
            <person name="La Ragione R."/>
            <person name="Hildebrand F."/>
            <person name="Pallen M.J."/>
        </authorList>
    </citation>
    <scope>NUCLEOTIDE SEQUENCE</scope>
    <source>
        <strain evidence="5">ChiGjej1B1-98</strain>
    </source>
</reference>
<keyword evidence="1 5" id="KW-0436">Ligase</keyword>
<feature type="domain" description="BPL/LPL catalytic" evidence="4">
    <location>
        <begin position="7"/>
        <end position="171"/>
    </location>
</feature>
<keyword evidence="2" id="KW-0092">Biotin</keyword>
<dbReference type="GO" id="GO:0004077">
    <property type="term" value="F:biotin--[biotin carboxyl-carrier protein] ligase activity"/>
    <property type="evidence" value="ECO:0007669"/>
    <property type="project" value="UniProtKB-EC"/>
</dbReference>
<dbReference type="GO" id="GO:0005737">
    <property type="term" value="C:cytoplasm"/>
    <property type="evidence" value="ECO:0007669"/>
    <property type="project" value="TreeGrafter"/>
</dbReference>
<dbReference type="Proteomes" id="UP000824005">
    <property type="component" value="Unassembled WGS sequence"/>
</dbReference>
<evidence type="ECO:0000256" key="2">
    <source>
        <dbReference type="ARBA" id="ARBA00023267"/>
    </source>
</evidence>
<dbReference type="PANTHER" id="PTHR12835">
    <property type="entry name" value="BIOTIN PROTEIN LIGASE"/>
    <property type="match status" value="1"/>
</dbReference>
<name>A0A9D1YTY6_9MICO</name>
<comment type="caution">
    <text evidence="5">The sequence shown here is derived from an EMBL/GenBank/DDBJ whole genome shotgun (WGS) entry which is preliminary data.</text>
</comment>
<reference evidence="5" key="2">
    <citation type="submission" date="2021-04" db="EMBL/GenBank/DDBJ databases">
        <authorList>
            <person name="Gilroy R."/>
        </authorList>
    </citation>
    <scope>NUCLEOTIDE SEQUENCE</scope>
    <source>
        <strain evidence="5">ChiGjej1B1-98</strain>
    </source>
</reference>
<dbReference type="NCBIfam" id="TIGR00121">
    <property type="entry name" value="birA_ligase"/>
    <property type="match status" value="1"/>
</dbReference>
<dbReference type="Gene3D" id="3.30.930.10">
    <property type="entry name" value="Bira Bifunctional Protein, Domain 2"/>
    <property type="match status" value="1"/>
</dbReference>
<dbReference type="PROSITE" id="PS51733">
    <property type="entry name" value="BPL_LPL_CATALYTIC"/>
    <property type="match status" value="1"/>
</dbReference>
<dbReference type="InterPro" id="IPR004408">
    <property type="entry name" value="Biotin_CoA_COase_ligase"/>
</dbReference>
<gene>
    <name evidence="5" type="ORF">H9830_03245</name>
</gene>